<dbReference type="PANTHER" id="PTHR31087:SF85">
    <property type="entry name" value="PROTEIN LURP-ONE-RELATED 7"/>
    <property type="match status" value="1"/>
</dbReference>
<dbReference type="InterPro" id="IPR038595">
    <property type="entry name" value="LOR_sf"/>
</dbReference>
<dbReference type="AlphaFoldDB" id="A0AAW0LRZ5"/>
<dbReference type="EMBL" id="PKMF04000065">
    <property type="protein sequence ID" value="KAK7853482.1"/>
    <property type="molecule type" value="Genomic_DNA"/>
</dbReference>
<protein>
    <submittedName>
        <fullName evidence="2">Protein lurp-one-related 7</fullName>
    </submittedName>
</protein>
<sequence length="177" mass="19740">MVKFQLKLKSCAEYTLKNVKEKWAIVEDGEDSVPKLKVKGFPFQKSCTIYRGNDIVAQVQAAAVYAKRNKFRLNIFPGSADHALVAALVKLKSCAEYTLKNVKEKWAIVEDGEDSVPKLKVKGFPFQKSCTIYRGNDIVAQVQVAAVYAKRNKFRLNIFPGSADHALVAALVVIFLD</sequence>
<accession>A0AAW0LRZ5</accession>
<dbReference type="PANTHER" id="PTHR31087">
    <property type="match status" value="1"/>
</dbReference>
<gene>
    <name evidence="2" type="ORF">CFP56_035845</name>
</gene>
<evidence type="ECO:0000256" key="1">
    <source>
        <dbReference type="ARBA" id="ARBA00005437"/>
    </source>
</evidence>
<name>A0AAW0LRZ5_QUESU</name>
<comment type="similarity">
    <text evidence="1">Belongs to the LOR family.</text>
</comment>
<dbReference type="SUPFAM" id="SSF54518">
    <property type="entry name" value="Tubby C-terminal domain-like"/>
    <property type="match status" value="2"/>
</dbReference>
<dbReference type="Gene3D" id="2.40.160.200">
    <property type="entry name" value="LURP1-related"/>
    <property type="match status" value="2"/>
</dbReference>
<dbReference type="Pfam" id="PF04525">
    <property type="entry name" value="LOR"/>
    <property type="match status" value="2"/>
</dbReference>
<reference evidence="2 3" key="1">
    <citation type="journal article" date="2018" name="Sci. Data">
        <title>The draft genome sequence of cork oak.</title>
        <authorList>
            <person name="Ramos A.M."/>
            <person name="Usie A."/>
            <person name="Barbosa P."/>
            <person name="Barros P.M."/>
            <person name="Capote T."/>
            <person name="Chaves I."/>
            <person name="Simoes F."/>
            <person name="Abreu I."/>
            <person name="Carrasquinho I."/>
            <person name="Faro C."/>
            <person name="Guimaraes J.B."/>
            <person name="Mendonca D."/>
            <person name="Nobrega F."/>
            <person name="Rodrigues L."/>
            <person name="Saibo N.J.M."/>
            <person name="Varela M.C."/>
            <person name="Egas C."/>
            <person name="Matos J."/>
            <person name="Miguel C.M."/>
            <person name="Oliveira M.M."/>
            <person name="Ricardo C.P."/>
            <person name="Goncalves S."/>
        </authorList>
    </citation>
    <scope>NUCLEOTIDE SEQUENCE [LARGE SCALE GENOMIC DNA]</scope>
    <source>
        <strain evidence="3">cv. HL8</strain>
    </source>
</reference>
<dbReference type="Proteomes" id="UP000237347">
    <property type="component" value="Unassembled WGS sequence"/>
</dbReference>
<dbReference type="InterPro" id="IPR025659">
    <property type="entry name" value="Tubby-like_C"/>
</dbReference>
<comment type="caution">
    <text evidence="2">The sequence shown here is derived from an EMBL/GenBank/DDBJ whole genome shotgun (WGS) entry which is preliminary data.</text>
</comment>
<dbReference type="InterPro" id="IPR007612">
    <property type="entry name" value="LOR"/>
</dbReference>
<evidence type="ECO:0000313" key="2">
    <source>
        <dbReference type="EMBL" id="KAK7853482.1"/>
    </source>
</evidence>
<keyword evidence="3" id="KW-1185">Reference proteome</keyword>
<organism evidence="2 3">
    <name type="scientific">Quercus suber</name>
    <name type="common">Cork oak</name>
    <dbReference type="NCBI Taxonomy" id="58331"/>
    <lineage>
        <taxon>Eukaryota</taxon>
        <taxon>Viridiplantae</taxon>
        <taxon>Streptophyta</taxon>
        <taxon>Embryophyta</taxon>
        <taxon>Tracheophyta</taxon>
        <taxon>Spermatophyta</taxon>
        <taxon>Magnoliopsida</taxon>
        <taxon>eudicotyledons</taxon>
        <taxon>Gunneridae</taxon>
        <taxon>Pentapetalae</taxon>
        <taxon>rosids</taxon>
        <taxon>fabids</taxon>
        <taxon>Fagales</taxon>
        <taxon>Fagaceae</taxon>
        <taxon>Quercus</taxon>
    </lineage>
</organism>
<proteinExistence type="inferred from homology"/>
<evidence type="ECO:0000313" key="3">
    <source>
        <dbReference type="Proteomes" id="UP000237347"/>
    </source>
</evidence>